<keyword evidence="2" id="KW-0472">Membrane</keyword>
<keyword evidence="2" id="KW-1133">Transmembrane helix</keyword>
<feature type="region of interest" description="Disordered" evidence="1">
    <location>
        <begin position="25"/>
        <end position="46"/>
    </location>
</feature>
<keyword evidence="2" id="KW-0812">Transmembrane</keyword>
<reference evidence="3" key="1">
    <citation type="submission" date="2013-04" db="EMBL/GenBank/DDBJ databases">
        <title>The Genome Sequence of Fonticula alba ATCC 38817.</title>
        <authorList>
            <consortium name="The Broad Institute Genomics Platform"/>
            <person name="Russ C."/>
            <person name="Cuomo C."/>
            <person name="Burger G."/>
            <person name="Gray M.W."/>
            <person name="Holland P.W.H."/>
            <person name="King N."/>
            <person name="Lang F.B.F."/>
            <person name="Roger A.J."/>
            <person name="Ruiz-Trillo I."/>
            <person name="Brown M."/>
            <person name="Walker B."/>
            <person name="Young S."/>
            <person name="Zeng Q."/>
            <person name="Gargeya S."/>
            <person name="Fitzgerald M."/>
            <person name="Haas B."/>
            <person name="Abouelleil A."/>
            <person name="Allen A.W."/>
            <person name="Alvarado L."/>
            <person name="Arachchi H.M."/>
            <person name="Berlin A.M."/>
            <person name="Chapman S.B."/>
            <person name="Gainer-Dewar J."/>
            <person name="Goldberg J."/>
            <person name="Griggs A."/>
            <person name="Gujja S."/>
            <person name="Hansen M."/>
            <person name="Howarth C."/>
            <person name="Imamovic A."/>
            <person name="Ireland A."/>
            <person name="Larimer J."/>
            <person name="McCowan C."/>
            <person name="Murphy C."/>
            <person name="Pearson M."/>
            <person name="Poon T.W."/>
            <person name="Priest M."/>
            <person name="Roberts A."/>
            <person name="Saif S."/>
            <person name="Shea T."/>
            <person name="Sisk P."/>
            <person name="Sykes S."/>
            <person name="Wortman J."/>
            <person name="Nusbaum C."/>
            <person name="Birren B."/>
        </authorList>
    </citation>
    <scope>NUCLEOTIDE SEQUENCE [LARGE SCALE GENOMIC DNA]</scope>
    <source>
        <strain evidence="3">ATCC 38817</strain>
    </source>
</reference>
<gene>
    <name evidence="3" type="ORF">H696_02610</name>
</gene>
<sequence>MSTTSEKLHSLISWVQSFVPGRRNADAEDHADDAEEPLPPVEELKDRPNPYGPEPQFAILVALARLVWAPMAGGLFLMHMFAPRPVAGLFLVARWWSLLLVVILLLPIIAGTFGFLVPEAHRPRAIRLLFEYDYQVWYQRQRYLRWWSELFPAEVPAAGGPDSKPVPASWRGLWPLFEAALLLGLLGAPAGLATVSRWSVSRSQPVTLELCCRMQPLSSGCLALLAAEGTPNACPGPAWPHQLADPLQAAQDADLLQDLGALPAVPGTPAVLESLSAGARGASPGASSRNCQDIEAAMAALRAESRLHSCDL</sequence>
<evidence type="ECO:0000313" key="3">
    <source>
        <dbReference type="EMBL" id="KCV70280.1"/>
    </source>
</evidence>
<protein>
    <recommendedName>
        <fullName evidence="5">Transmembrane protein</fullName>
    </recommendedName>
</protein>
<dbReference type="EMBL" id="KB932204">
    <property type="protein sequence ID" value="KCV70280.1"/>
    <property type="molecule type" value="Genomic_DNA"/>
</dbReference>
<accession>A0A058Z7M3</accession>
<organism evidence="3">
    <name type="scientific">Fonticula alba</name>
    <name type="common">Slime mold</name>
    <dbReference type="NCBI Taxonomy" id="691883"/>
    <lineage>
        <taxon>Eukaryota</taxon>
        <taxon>Rotosphaerida</taxon>
        <taxon>Fonticulaceae</taxon>
        <taxon>Fonticula</taxon>
    </lineage>
</organism>
<keyword evidence="4" id="KW-1185">Reference proteome</keyword>
<evidence type="ECO:0000256" key="2">
    <source>
        <dbReference type="SAM" id="Phobius"/>
    </source>
</evidence>
<dbReference type="RefSeq" id="XP_009494796.1">
    <property type="nucleotide sequence ID" value="XM_009496521.1"/>
</dbReference>
<name>A0A058Z7M3_FONAL</name>
<proteinExistence type="predicted"/>
<feature type="transmembrane region" description="Helical" evidence="2">
    <location>
        <begin position="94"/>
        <end position="117"/>
    </location>
</feature>
<evidence type="ECO:0008006" key="5">
    <source>
        <dbReference type="Google" id="ProtNLM"/>
    </source>
</evidence>
<feature type="transmembrane region" description="Helical" evidence="2">
    <location>
        <begin position="57"/>
        <end position="82"/>
    </location>
</feature>
<evidence type="ECO:0000313" key="4">
    <source>
        <dbReference type="Proteomes" id="UP000030693"/>
    </source>
</evidence>
<evidence type="ECO:0000256" key="1">
    <source>
        <dbReference type="SAM" id="MobiDB-lite"/>
    </source>
</evidence>
<dbReference type="GeneID" id="20527335"/>
<dbReference type="Proteomes" id="UP000030693">
    <property type="component" value="Unassembled WGS sequence"/>
</dbReference>
<dbReference type="AlphaFoldDB" id="A0A058Z7M3"/>